<sequence>MVNGIERPLDLLNNSKGKEVLVHLKGDKQFVGTLLAFDIHINLVLDNIKEMEHNEIKRNLGLTFLRGDTIIFISPASTALKRD</sequence>
<evidence type="ECO:0000313" key="4">
    <source>
        <dbReference type="EMBL" id="HGW29934.1"/>
    </source>
</evidence>
<dbReference type="EMBL" id="DSRT01000183">
    <property type="protein sequence ID" value="HGW29934.1"/>
    <property type="molecule type" value="Genomic_DNA"/>
</dbReference>
<feature type="domain" description="Sm" evidence="3">
    <location>
        <begin position="7"/>
        <end position="79"/>
    </location>
</feature>
<dbReference type="SMART" id="SM00651">
    <property type="entry name" value="Sm"/>
    <property type="match status" value="1"/>
</dbReference>
<keyword evidence="2" id="KW-0687">Ribonucleoprotein</keyword>
<dbReference type="SUPFAM" id="SSF50182">
    <property type="entry name" value="Sm-like ribonucleoproteins"/>
    <property type="match status" value="1"/>
</dbReference>
<dbReference type="InterPro" id="IPR001163">
    <property type="entry name" value="Sm_dom_euk/arc"/>
</dbReference>
<evidence type="ECO:0000256" key="2">
    <source>
        <dbReference type="ARBA" id="ARBA00023274"/>
    </source>
</evidence>
<dbReference type="GO" id="GO:0003723">
    <property type="term" value="F:RNA binding"/>
    <property type="evidence" value="ECO:0007669"/>
    <property type="project" value="InterPro"/>
</dbReference>
<gene>
    <name evidence="4" type="ORF">ENR63_03370</name>
</gene>
<dbReference type="Gene3D" id="2.30.30.100">
    <property type="match status" value="1"/>
</dbReference>
<name>A0A7C4XGX5_UNCKA</name>
<organism evidence="4">
    <name type="scientific">candidate division WWE3 bacterium</name>
    <dbReference type="NCBI Taxonomy" id="2053526"/>
    <lineage>
        <taxon>Bacteria</taxon>
        <taxon>Katanobacteria</taxon>
    </lineage>
</organism>
<dbReference type="PROSITE" id="PS52002">
    <property type="entry name" value="SM"/>
    <property type="match status" value="1"/>
</dbReference>
<evidence type="ECO:0000259" key="3">
    <source>
        <dbReference type="PROSITE" id="PS52002"/>
    </source>
</evidence>
<dbReference type="InterPro" id="IPR047575">
    <property type="entry name" value="Sm"/>
</dbReference>
<dbReference type="Pfam" id="PF01423">
    <property type="entry name" value="LSM"/>
    <property type="match status" value="1"/>
</dbReference>
<comment type="similarity">
    <text evidence="1">Belongs to the snRNP Sm proteins family.</text>
</comment>
<dbReference type="InterPro" id="IPR010920">
    <property type="entry name" value="LSM_dom_sf"/>
</dbReference>
<accession>A0A7C4XGX5</accession>
<dbReference type="PANTHER" id="PTHR10553:SF5">
    <property type="entry name" value="U6 SNRNA-ASSOCIATED SM-LIKE PROTEIN LSM7"/>
    <property type="match status" value="1"/>
</dbReference>
<protein>
    <recommendedName>
        <fullName evidence="3">Sm domain-containing protein</fullName>
    </recommendedName>
</protein>
<comment type="caution">
    <text evidence="4">The sequence shown here is derived from an EMBL/GenBank/DDBJ whole genome shotgun (WGS) entry which is preliminary data.</text>
</comment>
<dbReference type="GO" id="GO:1990904">
    <property type="term" value="C:ribonucleoprotein complex"/>
    <property type="evidence" value="ECO:0007669"/>
    <property type="project" value="UniProtKB-KW"/>
</dbReference>
<evidence type="ECO:0000256" key="1">
    <source>
        <dbReference type="ARBA" id="ARBA00006850"/>
    </source>
</evidence>
<dbReference type="PANTHER" id="PTHR10553">
    <property type="entry name" value="SMALL NUCLEAR RIBONUCLEOPROTEIN"/>
    <property type="match status" value="1"/>
</dbReference>
<reference evidence="4" key="1">
    <citation type="journal article" date="2020" name="mSystems">
        <title>Genome- and Community-Level Interaction Insights into Carbon Utilization and Element Cycling Functions of Hydrothermarchaeota in Hydrothermal Sediment.</title>
        <authorList>
            <person name="Zhou Z."/>
            <person name="Liu Y."/>
            <person name="Xu W."/>
            <person name="Pan J."/>
            <person name="Luo Z.H."/>
            <person name="Li M."/>
        </authorList>
    </citation>
    <scope>NUCLEOTIDE SEQUENCE [LARGE SCALE GENOMIC DNA]</scope>
    <source>
        <strain evidence="4">SpSt-417</strain>
    </source>
</reference>
<dbReference type="InterPro" id="IPR044641">
    <property type="entry name" value="Lsm7/SmG-like"/>
</dbReference>
<proteinExistence type="inferred from homology"/>
<dbReference type="AlphaFoldDB" id="A0A7C4XGX5"/>